<evidence type="ECO:0000256" key="5">
    <source>
        <dbReference type="ARBA" id="ARBA00031395"/>
    </source>
</evidence>
<evidence type="ECO:0000256" key="7">
    <source>
        <dbReference type="PIRSR" id="PIRSR006487-1"/>
    </source>
</evidence>
<proteinExistence type="inferred from homology"/>
<dbReference type="SUPFAM" id="SSF101790">
    <property type="entry name" value="Aminomethyltransferase beta-barrel domain"/>
    <property type="match status" value="1"/>
</dbReference>
<dbReference type="NCBIfam" id="TIGR00528">
    <property type="entry name" value="gcvT"/>
    <property type="match status" value="1"/>
</dbReference>
<feature type="domain" description="GCVT N-terminal" evidence="8">
    <location>
        <begin position="19"/>
        <end position="275"/>
    </location>
</feature>
<dbReference type="PIRSF" id="PIRSF006487">
    <property type="entry name" value="GcvT"/>
    <property type="match status" value="1"/>
</dbReference>
<dbReference type="Gene3D" id="2.40.30.110">
    <property type="entry name" value="Aminomethyltransferase beta-barrel domains"/>
    <property type="match status" value="1"/>
</dbReference>
<dbReference type="InterPro" id="IPR028896">
    <property type="entry name" value="GcvT/YgfZ/DmdA"/>
</dbReference>
<dbReference type="InterPro" id="IPR013977">
    <property type="entry name" value="GcvT_C"/>
</dbReference>
<evidence type="ECO:0000313" key="10">
    <source>
        <dbReference type="EMBL" id="RAK60091.1"/>
    </source>
</evidence>
<name>A0A328B0W6_9CAUL</name>
<dbReference type="NCBIfam" id="NF001567">
    <property type="entry name" value="PRK00389.1"/>
    <property type="match status" value="1"/>
</dbReference>
<keyword evidence="3" id="KW-0032">Aminotransferase</keyword>
<dbReference type="GO" id="GO:0005960">
    <property type="term" value="C:glycine cleavage complex"/>
    <property type="evidence" value="ECO:0007669"/>
    <property type="project" value="InterPro"/>
</dbReference>
<evidence type="ECO:0000259" key="8">
    <source>
        <dbReference type="Pfam" id="PF01571"/>
    </source>
</evidence>
<dbReference type="Pfam" id="PF01571">
    <property type="entry name" value="GCV_T"/>
    <property type="match status" value="1"/>
</dbReference>
<organism evidence="10 11">
    <name type="scientific">Phenylobacterium hankyongense</name>
    <dbReference type="NCBI Taxonomy" id="1813876"/>
    <lineage>
        <taxon>Bacteria</taxon>
        <taxon>Pseudomonadati</taxon>
        <taxon>Pseudomonadota</taxon>
        <taxon>Alphaproteobacteria</taxon>
        <taxon>Caulobacterales</taxon>
        <taxon>Caulobacteraceae</taxon>
        <taxon>Phenylobacterium</taxon>
    </lineage>
</organism>
<evidence type="ECO:0000256" key="1">
    <source>
        <dbReference type="ARBA" id="ARBA00008609"/>
    </source>
</evidence>
<evidence type="ECO:0000259" key="9">
    <source>
        <dbReference type="Pfam" id="PF08669"/>
    </source>
</evidence>
<dbReference type="Gene3D" id="3.30.70.1400">
    <property type="entry name" value="Aminomethyltransferase beta-barrel domains"/>
    <property type="match status" value="1"/>
</dbReference>
<feature type="domain" description="Aminomethyltransferase C-terminal" evidence="9">
    <location>
        <begin position="298"/>
        <end position="376"/>
    </location>
</feature>
<dbReference type="EMBL" id="QFYP01000001">
    <property type="protein sequence ID" value="RAK60091.1"/>
    <property type="molecule type" value="Genomic_DNA"/>
</dbReference>
<dbReference type="Pfam" id="PF08669">
    <property type="entry name" value="GCV_T_C"/>
    <property type="match status" value="1"/>
</dbReference>
<evidence type="ECO:0000256" key="3">
    <source>
        <dbReference type="ARBA" id="ARBA00022576"/>
    </source>
</evidence>
<dbReference type="PANTHER" id="PTHR43757:SF2">
    <property type="entry name" value="AMINOMETHYLTRANSFERASE, MITOCHONDRIAL"/>
    <property type="match status" value="1"/>
</dbReference>
<comment type="catalytic activity">
    <reaction evidence="6">
        <text>N(6)-[(R)-S(8)-aminomethyldihydrolipoyl]-L-lysyl-[protein] + (6S)-5,6,7,8-tetrahydrofolate = N(6)-[(R)-dihydrolipoyl]-L-lysyl-[protein] + (6R)-5,10-methylene-5,6,7,8-tetrahydrofolate + NH4(+)</text>
        <dbReference type="Rhea" id="RHEA:16945"/>
        <dbReference type="Rhea" id="RHEA-COMP:10475"/>
        <dbReference type="Rhea" id="RHEA-COMP:10492"/>
        <dbReference type="ChEBI" id="CHEBI:15636"/>
        <dbReference type="ChEBI" id="CHEBI:28938"/>
        <dbReference type="ChEBI" id="CHEBI:57453"/>
        <dbReference type="ChEBI" id="CHEBI:83100"/>
        <dbReference type="ChEBI" id="CHEBI:83143"/>
        <dbReference type="EC" id="2.1.2.10"/>
    </reaction>
</comment>
<keyword evidence="11" id="KW-1185">Reference proteome</keyword>
<sequence>MPETPPELPAEKVLKTTPLTQAHVALGARMVEFAGYDMPVQYPEGVLKEHLWTRDSAGLFDVSHMGQARLRGVAPLAAFEEVTPGDFIGLKPGKQRYSVLLNRQGGIIDDLMAGRPVGPDGRGDDALFVVVNGACKDNDFKVIDNELAGQVVIERLEDRALMALQGPLAAAVLTAHVPEVATMVFMDVRALTGFGVDLIVSRSGYTGEDGFEISVPGHAAVSVWNTLLADARVKPIGLGARDSLRLEAGLPLYGHDLDETTSPIEGDLGFAVSKKRREARDFPGAARIAQELSHGPARVRVGLKVLEGAPAREGAQIADEDGRVIGVVTSGGFSPVLRQGIALGFVPPLHSEPGTQLKVIVRGKAQACEVVKTPFVAHGYVRKL</sequence>
<dbReference type="Gene3D" id="4.10.1250.10">
    <property type="entry name" value="Aminomethyltransferase fragment"/>
    <property type="match status" value="1"/>
</dbReference>
<dbReference type="InterPro" id="IPR029043">
    <property type="entry name" value="GcvT/YgfZ_C"/>
</dbReference>
<dbReference type="InterPro" id="IPR027266">
    <property type="entry name" value="TrmE/GcvT-like"/>
</dbReference>
<dbReference type="GO" id="GO:0004047">
    <property type="term" value="F:aminomethyltransferase activity"/>
    <property type="evidence" value="ECO:0007669"/>
    <property type="project" value="UniProtKB-EC"/>
</dbReference>
<dbReference type="OrthoDB" id="9774591at2"/>
<dbReference type="GO" id="GO:0006546">
    <property type="term" value="P:glycine catabolic process"/>
    <property type="evidence" value="ECO:0007669"/>
    <property type="project" value="InterPro"/>
</dbReference>
<dbReference type="GO" id="GO:0032259">
    <property type="term" value="P:methylation"/>
    <property type="evidence" value="ECO:0007669"/>
    <property type="project" value="UniProtKB-KW"/>
</dbReference>
<gene>
    <name evidence="10" type="ORF">DJ021_09875</name>
</gene>
<keyword evidence="4 10" id="KW-0808">Transferase</keyword>
<dbReference type="InterPro" id="IPR006222">
    <property type="entry name" value="GCVT_N"/>
</dbReference>
<dbReference type="Gene3D" id="3.30.1360.120">
    <property type="entry name" value="Probable tRNA modification gtpase trme, domain 1"/>
    <property type="match status" value="1"/>
</dbReference>
<dbReference type="SUPFAM" id="SSF103025">
    <property type="entry name" value="Folate-binding domain"/>
    <property type="match status" value="1"/>
</dbReference>
<dbReference type="AlphaFoldDB" id="A0A328B0W6"/>
<accession>A0A328B0W6</accession>
<evidence type="ECO:0000313" key="11">
    <source>
        <dbReference type="Proteomes" id="UP000249842"/>
    </source>
</evidence>
<evidence type="ECO:0000256" key="2">
    <source>
        <dbReference type="ARBA" id="ARBA00012616"/>
    </source>
</evidence>
<dbReference type="Proteomes" id="UP000249842">
    <property type="component" value="Unassembled WGS sequence"/>
</dbReference>
<dbReference type="RefSeq" id="WP_111457384.1">
    <property type="nucleotide sequence ID" value="NZ_QFYP01000001.1"/>
</dbReference>
<evidence type="ECO:0000256" key="4">
    <source>
        <dbReference type="ARBA" id="ARBA00022679"/>
    </source>
</evidence>
<reference evidence="11" key="1">
    <citation type="submission" date="2018-05" db="EMBL/GenBank/DDBJ databases">
        <authorList>
            <person name="Li X."/>
        </authorList>
    </citation>
    <scope>NUCLEOTIDE SEQUENCE [LARGE SCALE GENOMIC DNA]</scope>
    <source>
        <strain evidence="11">HKS-05</strain>
    </source>
</reference>
<keyword evidence="10" id="KW-0489">Methyltransferase</keyword>
<dbReference type="GO" id="GO:0008483">
    <property type="term" value="F:transaminase activity"/>
    <property type="evidence" value="ECO:0007669"/>
    <property type="project" value="UniProtKB-KW"/>
</dbReference>
<protein>
    <recommendedName>
        <fullName evidence="2">aminomethyltransferase</fullName>
        <ecNumber evidence="2">2.1.2.10</ecNumber>
    </recommendedName>
    <alternativeName>
        <fullName evidence="5">Glycine cleavage system T protein</fullName>
    </alternativeName>
</protein>
<comment type="similarity">
    <text evidence="1">Belongs to the GcvT family.</text>
</comment>
<feature type="binding site" evidence="7">
    <location>
        <position position="212"/>
    </location>
    <ligand>
        <name>substrate</name>
    </ligand>
</feature>
<dbReference type="GO" id="GO:0008168">
    <property type="term" value="F:methyltransferase activity"/>
    <property type="evidence" value="ECO:0007669"/>
    <property type="project" value="UniProtKB-KW"/>
</dbReference>
<dbReference type="NCBIfam" id="NF010093">
    <property type="entry name" value="PRK13579.1"/>
    <property type="match status" value="1"/>
</dbReference>
<dbReference type="PANTHER" id="PTHR43757">
    <property type="entry name" value="AMINOMETHYLTRANSFERASE"/>
    <property type="match status" value="1"/>
</dbReference>
<dbReference type="InterPro" id="IPR006223">
    <property type="entry name" value="GcvT"/>
</dbReference>
<evidence type="ECO:0000256" key="6">
    <source>
        <dbReference type="ARBA" id="ARBA00047665"/>
    </source>
</evidence>
<comment type="caution">
    <text evidence="10">The sequence shown here is derived from an EMBL/GenBank/DDBJ whole genome shotgun (WGS) entry which is preliminary data.</text>
</comment>
<dbReference type="EC" id="2.1.2.10" evidence="2"/>